<keyword evidence="8" id="KW-0067">ATP-binding</keyword>
<evidence type="ECO:0000256" key="11">
    <source>
        <dbReference type="ARBA" id="ARBA00047984"/>
    </source>
</evidence>
<dbReference type="InterPro" id="IPR049079">
    <property type="entry name" value="Mov-10_helical"/>
</dbReference>
<dbReference type="RefSeq" id="XP_005059250.1">
    <property type="nucleotide sequence ID" value="XM_005059193.2"/>
</dbReference>
<reference evidence="19 20" key="1">
    <citation type="journal article" date="2012" name="Nature">
        <title>The genomic landscape of species divergence in Ficedula flycatchers.</title>
        <authorList>
            <person name="Ellegren H."/>
            <person name="Smeds L."/>
            <person name="Burri R."/>
            <person name="Olason P.I."/>
            <person name="Backstrom N."/>
            <person name="Kawakami T."/>
            <person name="Kunstner A."/>
            <person name="Makinen H."/>
            <person name="Nadachowska-Brzyska K."/>
            <person name="Qvarnstrom A."/>
            <person name="Uebbing S."/>
            <person name="Wolf J.B."/>
        </authorList>
    </citation>
    <scope>NUCLEOTIDE SEQUENCE [LARGE SCALE GENOMIC DNA]</scope>
</reference>
<dbReference type="PANTHER" id="PTHR45418">
    <property type="entry name" value="CANCER/TESTIS ANTIGEN 55"/>
    <property type="match status" value="1"/>
</dbReference>
<evidence type="ECO:0000259" key="14">
    <source>
        <dbReference type="Pfam" id="PF13087"/>
    </source>
</evidence>
<dbReference type="GO" id="GO:0016787">
    <property type="term" value="F:hydrolase activity"/>
    <property type="evidence" value="ECO:0007669"/>
    <property type="project" value="UniProtKB-KW"/>
</dbReference>
<dbReference type="InterPro" id="IPR027417">
    <property type="entry name" value="P-loop_NTPase"/>
</dbReference>
<dbReference type="CDD" id="cd18038">
    <property type="entry name" value="DEXXQc_Helz-like"/>
    <property type="match status" value="1"/>
</dbReference>
<feature type="region of interest" description="Disordered" evidence="12">
    <location>
        <begin position="88"/>
        <end position="118"/>
    </location>
</feature>
<feature type="compositionally biased region" description="Polar residues" evidence="12">
    <location>
        <begin position="93"/>
        <end position="115"/>
    </location>
</feature>
<dbReference type="InterPro" id="IPR041679">
    <property type="entry name" value="DNA2/NAM7-like_C"/>
</dbReference>
<dbReference type="FunFam" id="3.40.50.300:FF:001941">
    <property type="entry name" value="Mov10 RISC complex RNA helicase"/>
    <property type="match status" value="1"/>
</dbReference>
<dbReference type="EC" id="3.6.4.13" evidence="3"/>
<dbReference type="Pfam" id="PF21633">
    <property type="entry name" value="MOV-10_Ig-like"/>
    <property type="match status" value="1"/>
</dbReference>
<dbReference type="FunFam" id="3.40.50.300:FF:000608">
    <property type="entry name" value="Mov10 RISC complex RNA helicase"/>
    <property type="match status" value="1"/>
</dbReference>
<dbReference type="GO" id="GO:0061158">
    <property type="term" value="P:3'-UTR-mediated mRNA destabilization"/>
    <property type="evidence" value="ECO:0007669"/>
    <property type="project" value="Ensembl"/>
</dbReference>
<accession>U3JDA1</accession>
<keyword evidence="7" id="KW-0347">Helicase</keyword>
<evidence type="ECO:0000256" key="9">
    <source>
        <dbReference type="ARBA" id="ARBA00022884"/>
    </source>
</evidence>
<dbReference type="GO" id="GO:0000932">
    <property type="term" value="C:P-body"/>
    <property type="evidence" value="ECO:0007669"/>
    <property type="project" value="UniProtKB-SubCell"/>
</dbReference>
<feature type="domain" description="DNA2/NAM7 helicase-like C-terminal" evidence="14">
    <location>
        <begin position="690"/>
        <end position="915"/>
    </location>
</feature>
<dbReference type="GO" id="GO:0005829">
    <property type="term" value="C:cytosol"/>
    <property type="evidence" value="ECO:0007669"/>
    <property type="project" value="Ensembl"/>
</dbReference>
<dbReference type="GeneTree" id="ENSGT00940000156024"/>
<evidence type="ECO:0000256" key="3">
    <source>
        <dbReference type="ARBA" id="ARBA00012552"/>
    </source>
</evidence>
<dbReference type="GO" id="GO:0035279">
    <property type="term" value="P:miRNA-mediated gene silencing by mRNA destabilization"/>
    <property type="evidence" value="ECO:0007669"/>
    <property type="project" value="Ensembl"/>
</dbReference>
<keyword evidence="20" id="KW-1185">Reference proteome</keyword>
<dbReference type="Gene3D" id="3.40.50.300">
    <property type="entry name" value="P-loop containing nucleotide triphosphate hydrolases"/>
    <property type="match status" value="2"/>
</dbReference>
<dbReference type="Pfam" id="PF13087">
    <property type="entry name" value="AAA_12"/>
    <property type="match status" value="1"/>
</dbReference>
<evidence type="ECO:0000256" key="12">
    <source>
        <dbReference type="SAM" id="MobiDB-lite"/>
    </source>
</evidence>
<feature type="domain" description="Helicase MOV-10 helical" evidence="18">
    <location>
        <begin position="289"/>
        <end position="350"/>
    </location>
</feature>
<keyword evidence="4" id="KW-0963">Cytoplasm</keyword>
<dbReference type="GO" id="GO:0051607">
    <property type="term" value="P:defense response to virus"/>
    <property type="evidence" value="ECO:0007669"/>
    <property type="project" value="Ensembl"/>
</dbReference>
<comment type="catalytic activity">
    <reaction evidence="11">
        <text>ATP + H2O = ADP + phosphate + H(+)</text>
        <dbReference type="Rhea" id="RHEA:13065"/>
        <dbReference type="ChEBI" id="CHEBI:15377"/>
        <dbReference type="ChEBI" id="CHEBI:15378"/>
        <dbReference type="ChEBI" id="CHEBI:30616"/>
        <dbReference type="ChEBI" id="CHEBI:43474"/>
        <dbReference type="ChEBI" id="CHEBI:456216"/>
        <dbReference type="EC" id="3.6.4.13"/>
    </reaction>
</comment>
<keyword evidence="9" id="KW-0694">RNA-binding</keyword>
<evidence type="ECO:0000259" key="15">
    <source>
        <dbReference type="Pfam" id="PF21632"/>
    </source>
</evidence>
<dbReference type="InterPro" id="IPR049075">
    <property type="entry name" value="MOV-10_N"/>
</dbReference>
<name>U3JDA1_FICAL</name>
<dbReference type="Pfam" id="PF21632">
    <property type="entry name" value="MOV-10_N"/>
    <property type="match status" value="1"/>
</dbReference>
<feature type="domain" description="Helicase MOV-10-like beta-barrel" evidence="17">
    <location>
        <begin position="351"/>
        <end position="435"/>
    </location>
</feature>
<dbReference type="GO" id="GO:0005524">
    <property type="term" value="F:ATP binding"/>
    <property type="evidence" value="ECO:0007669"/>
    <property type="project" value="UniProtKB-KW"/>
</dbReference>
<reference evidence="19" key="2">
    <citation type="submission" date="2025-08" db="UniProtKB">
        <authorList>
            <consortium name="Ensembl"/>
        </authorList>
    </citation>
    <scope>IDENTIFICATION</scope>
</reference>
<keyword evidence="5" id="KW-0547">Nucleotide-binding</keyword>
<evidence type="ECO:0000256" key="10">
    <source>
        <dbReference type="ARBA" id="ARBA00023158"/>
    </source>
</evidence>
<sequence>MPKFTVAEASFWGCQFLQFLRDTGREQESLRETLRTIYNQEFRGRTDARTPSFSSILYALRTNHQAQVCGEVVKFKVERRVVVADQYPRPRRNAQTSVSTSASGQQLSSAPQTPQHWAELSRGKHGVEIVSDYDQGNGSIRFPVVPGEPCTITVQVQNCGTEVVTLQRFQPRQQSPELSFTDEQGVVQGQSLLLHPGGLYPIQVRCLTTYNGHFSAVLLFEFTKEPDEPFSISCSVAAVAESQLAKDLGPSALFQPYTASLPRLVTVITEDGIPPDSSLKNELEREIPLGTYHYPKSLKDTILLGAKSASSSWAAMCSLLEAPLQAENYHQKFQLLLHLEEIQMEVDIRRYDMQDVTMVQDRALLVLHVPGVAENRPSVLRGDHLFAHLSSERERSPLVRYKGYVHSVELDRVRLGFSSRLQRKFVKNLRFDVTFTFSRLPLQVQHRAAFLAVRHGLSSLLFPSASCHQSLCPGPFQPRWFNRELETNEEQCKAVAHIVTGMSRPAPYLIFGPPGTGKTVTMVEAIKQVWTRFKDARILVCAPSNSATDLLCQCLVKDIAPDNVYRLIASSRNFREVPTDIMPCCNWDEEQSSYVYPSKESLKQYRIIITTLVTAGRLVSANFPPGFFSHVFIDECGRAVEPESVVAIAGLLAPMDQQTNPKGGQLVLAGDPKQLGPVLTSPLAIQHGLGTSLLERLMLHNPLYKKSVGGYNPQFITKLLWNYRSHEAILRIPNELFYDNELQVCRSNGPDIRNVYCTWEELPKKGFPIIFHGVCGEDQREARSPSFFNTAEIEVLVHYLKKLLLSRGSGSCPTVSPKEIGIISPYRKQVEKIRKAITCLEPDLQRLPDIGQLKVGSVEEFQGQERLVILISTVRSCSTYLQLDQTFRLGFLKNPKRFNVAITRAKALLIVVGNPTVLSKDQHWHRFLRYCQQQGGYTGYPFEDGSTAEDRITGELRSLQLGV</sequence>
<comment type="similarity">
    <text evidence="2">Belongs to the DNA2/NAM7 helicase family. SDE3 subfamily.</text>
</comment>
<evidence type="ECO:0000256" key="2">
    <source>
        <dbReference type="ARBA" id="ARBA00005601"/>
    </source>
</evidence>
<evidence type="ECO:0000256" key="8">
    <source>
        <dbReference type="ARBA" id="ARBA00022840"/>
    </source>
</evidence>
<keyword evidence="10" id="KW-0943">RNA-mediated gene silencing</keyword>
<dbReference type="InterPro" id="IPR047187">
    <property type="entry name" value="SF1_C_Upf1"/>
</dbReference>
<feature type="domain" description="DNA2/NAM7 helicase helicase" evidence="13">
    <location>
        <begin position="487"/>
        <end position="557"/>
    </location>
</feature>
<keyword evidence="6" id="KW-0378">Hydrolase</keyword>
<dbReference type="SUPFAM" id="SSF52540">
    <property type="entry name" value="P-loop containing nucleoside triphosphate hydrolases"/>
    <property type="match status" value="1"/>
</dbReference>
<dbReference type="GO" id="GO:0032574">
    <property type="term" value="F:5'-3' RNA helicase activity"/>
    <property type="evidence" value="ECO:0007669"/>
    <property type="project" value="Ensembl"/>
</dbReference>
<dbReference type="InterPro" id="IPR026122">
    <property type="entry name" value="MOV-10/SDE3_DEXXQ/H-box"/>
</dbReference>
<evidence type="ECO:0000259" key="18">
    <source>
        <dbReference type="Pfam" id="PF21635"/>
    </source>
</evidence>
<dbReference type="GO" id="GO:0141008">
    <property type="term" value="P:transposable element silencing by mRNA destabilization"/>
    <property type="evidence" value="ECO:0007669"/>
    <property type="project" value="Ensembl"/>
</dbReference>
<evidence type="ECO:0000256" key="5">
    <source>
        <dbReference type="ARBA" id="ARBA00022741"/>
    </source>
</evidence>
<dbReference type="Proteomes" id="UP000016665">
    <property type="component" value="Chromosome 26"/>
</dbReference>
<dbReference type="CDD" id="cd18808">
    <property type="entry name" value="SF1_C_Upf1"/>
    <property type="match status" value="1"/>
</dbReference>
<dbReference type="Pfam" id="PF21635">
    <property type="entry name" value="Mov-10_helical"/>
    <property type="match status" value="1"/>
</dbReference>
<feature type="domain" description="DNA2/NAM7 helicase helicase" evidence="13">
    <location>
        <begin position="599"/>
        <end position="681"/>
    </location>
</feature>
<dbReference type="InterPro" id="IPR049080">
    <property type="entry name" value="MOV-10-like_beta-barrel"/>
</dbReference>
<evidence type="ECO:0000259" key="13">
    <source>
        <dbReference type="Pfam" id="PF13086"/>
    </source>
</evidence>
<feature type="domain" description="Helicase MOV-10 Ig-like" evidence="16">
    <location>
        <begin position="117"/>
        <end position="239"/>
    </location>
</feature>
<proteinExistence type="inferred from homology"/>
<evidence type="ECO:0000259" key="17">
    <source>
        <dbReference type="Pfam" id="PF21634"/>
    </source>
</evidence>
<dbReference type="PANTHER" id="PTHR45418:SF1">
    <property type="entry name" value="CANCER_TESTIS ANTIGEN 55"/>
    <property type="match status" value="1"/>
</dbReference>
<evidence type="ECO:0000256" key="4">
    <source>
        <dbReference type="ARBA" id="ARBA00022490"/>
    </source>
</evidence>
<feature type="domain" description="Helicase MOV-10 N-terminal" evidence="15">
    <location>
        <begin position="11"/>
        <end position="75"/>
    </location>
</feature>
<dbReference type="InterPro" id="IPR049077">
    <property type="entry name" value="MOV-10_Ig-like"/>
</dbReference>
<dbReference type="Pfam" id="PF21634">
    <property type="entry name" value="MOV-10_beta-barrel"/>
    <property type="match status" value="1"/>
</dbReference>
<dbReference type="CTD" id="4343"/>
<protein>
    <recommendedName>
        <fullName evidence="3">RNA helicase</fullName>
        <ecNumber evidence="3">3.6.4.13</ecNumber>
    </recommendedName>
</protein>
<gene>
    <name evidence="19" type="primary">MOV10</name>
</gene>
<evidence type="ECO:0000259" key="16">
    <source>
        <dbReference type="Pfam" id="PF21633"/>
    </source>
</evidence>
<reference evidence="19" key="3">
    <citation type="submission" date="2025-09" db="UniProtKB">
        <authorList>
            <consortium name="Ensembl"/>
        </authorList>
    </citation>
    <scope>IDENTIFICATION</scope>
</reference>
<evidence type="ECO:0000256" key="7">
    <source>
        <dbReference type="ARBA" id="ARBA00022806"/>
    </source>
</evidence>
<dbReference type="Ensembl" id="ENSFALT00000000759.2">
    <property type="protein sequence ID" value="ENSFALP00000000755.1"/>
    <property type="gene ID" value="ENSFALG00000000722.2"/>
</dbReference>
<dbReference type="KEGG" id="fab:101808049"/>
<dbReference type="InterPro" id="IPR041677">
    <property type="entry name" value="DNA2/NAM7_AAA_11"/>
</dbReference>
<evidence type="ECO:0000256" key="1">
    <source>
        <dbReference type="ARBA" id="ARBA00004201"/>
    </source>
</evidence>
<dbReference type="AlphaFoldDB" id="U3JDA1"/>
<evidence type="ECO:0000256" key="6">
    <source>
        <dbReference type="ARBA" id="ARBA00022801"/>
    </source>
</evidence>
<dbReference type="Pfam" id="PF13086">
    <property type="entry name" value="AAA_11"/>
    <property type="match status" value="2"/>
</dbReference>
<dbReference type="GO" id="GO:0003723">
    <property type="term" value="F:RNA binding"/>
    <property type="evidence" value="ECO:0007669"/>
    <property type="project" value="UniProtKB-KW"/>
</dbReference>
<evidence type="ECO:0000313" key="20">
    <source>
        <dbReference type="Proteomes" id="UP000016665"/>
    </source>
</evidence>
<dbReference type="OrthoDB" id="6513042at2759"/>
<dbReference type="GeneID" id="101808049"/>
<organism evidence="19 20">
    <name type="scientific">Ficedula albicollis</name>
    <name type="common">Collared flycatcher</name>
    <name type="synonym">Muscicapa albicollis</name>
    <dbReference type="NCBI Taxonomy" id="59894"/>
    <lineage>
        <taxon>Eukaryota</taxon>
        <taxon>Metazoa</taxon>
        <taxon>Chordata</taxon>
        <taxon>Craniata</taxon>
        <taxon>Vertebrata</taxon>
        <taxon>Euteleostomi</taxon>
        <taxon>Archelosauria</taxon>
        <taxon>Archosauria</taxon>
        <taxon>Dinosauria</taxon>
        <taxon>Saurischia</taxon>
        <taxon>Theropoda</taxon>
        <taxon>Coelurosauria</taxon>
        <taxon>Aves</taxon>
        <taxon>Neognathae</taxon>
        <taxon>Neoaves</taxon>
        <taxon>Telluraves</taxon>
        <taxon>Australaves</taxon>
        <taxon>Passeriformes</taxon>
        <taxon>Muscicapidae</taxon>
        <taxon>Ficedula</taxon>
    </lineage>
</organism>
<comment type="subcellular location">
    <subcellularLocation>
        <location evidence="1">Cytoplasm</location>
        <location evidence="1">P-body</location>
    </subcellularLocation>
</comment>
<evidence type="ECO:0000313" key="19">
    <source>
        <dbReference type="Ensembl" id="ENSFALP00000000755.1"/>
    </source>
</evidence>